<gene>
    <name evidence="2" type="ORF">Din_033592</name>
</gene>
<dbReference type="AlphaFoldDB" id="A0A5B7B934"/>
<sequence length="695" mass="75249">MDAVKLPLPAAVAVSKLMGSDGFGGAAGVGVAVKEVEVHESDRVSILVAPSIDRCRSSLLSQKDEVGAVSASETAFWNKMPDAELCWHASQPSSFHSEGASEDLNFGNTYSSLLLKPRPEAKKLRRKSGKVARSSSGCSKRSRMAQMEVPINEHGVDDIKGVSNELGAYPAKCNIAEKTQVAKQKNNLNGKRGDKRNGKVPMKSKYDSFSLKAGLLSFGSSTGGNNILGVYGLKQDICDVTKHVDELSLNELLDGSYKCVDFSKEKGKKAANLNENIMNSVRKACSIFWLQKPLQPQNFIEINTGYNQKVSTCQVSSGSCISGRSDSDKGGAYTTVRSSCNKFQVSCSQLKSPASMLDFPLYQPEDILEHLALPQPKDLESLLLDAAKPALSSRNNPDPRLGKSVSHRAGLPPFPWSHTFSGHCKSNTDAVKLSTSRSTCQGRWVKIGNSATSLACTITDFLVDFESLAYDHSLVPSAIPKSGPLENENVPSTSHSIPSCERGLSSSTTCSIASQVPPEAGGSLKFQGNAELLAAAQTLCEIRSHSLKKNPHGMIRWPKKPSQKAMKARKLKSDEKSEEIFAAPKVVIGPGNPVKNASEILPSKKPRLSVTEKDNDLYHTKVPVTWSTPRSSRSPPSKSLRDSVVETKHYNSNIVKQPCMLPPPTRVWDKACNSQQKLRKLVPMESNRAAGGKLE</sequence>
<dbReference type="PANTHER" id="PTHR36723:SF1">
    <property type="entry name" value="F22C12.19"/>
    <property type="match status" value="1"/>
</dbReference>
<accession>A0A5B7B934</accession>
<name>A0A5B7B934_DAVIN</name>
<evidence type="ECO:0000256" key="1">
    <source>
        <dbReference type="SAM" id="MobiDB-lite"/>
    </source>
</evidence>
<proteinExistence type="predicted"/>
<feature type="region of interest" description="Disordered" evidence="1">
    <location>
        <begin position="121"/>
        <end position="143"/>
    </location>
</feature>
<dbReference type="PANTHER" id="PTHR36723">
    <property type="entry name" value="F22C12.19"/>
    <property type="match status" value="1"/>
</dbReference>
<evidence type="ECO:0000313" key="2">
    <source>
        <dbReference type="EMBL" id="MPA64151.1"/>
    </source>
</evidence>
<dbReference type="EMBL" id="GHES01033592">
    <property type="protein sequence ID" value="MPA64151.1"/>
    <property type="molecule type" value="Transcribed_RNA"/>
</dbReference>
<organism evidence="2">
    <name type="scientific">Davidia involucrata</name>
    <name type="common">Dove tree</name>
    <dbReference type="NCBI Taxonomy" id="16924"/>
    <lineage>
        <taxon>Eukaryota</taxon>
        <taxon>Viridiplantae</taxon>
        <taxon>Streptophyta</taxon>
        <taxon>Embryophyta</taxon>
        <taxon>Tracheophyta</taxon>
        <taxon>Spermatophyta</taxon>
        <taxon>Magnoliopsida</taxon>
        <taxon>eudicotyledons</taxon>
        <taxon>Gunneridae</taxon>
        <taxon>Pentapetalae</taxon>
        <taxon>asterids</taxon>
        <taxon>Cornales</taxon>
        <taxon>Nyssaceae</taxon>
        <taxon>Davidia</taxon>
    </lineage>
</organism>
<protein>
    <submittedName>
        <fullName evidence="2">Uncharacterized protein</fullName>
    </submittedName>
</protein>
<reference evidence="2" key="1">
    <citation type="submission" date="2019-08" db="EMBL/GenBank/DDBJ databases">
        <title>Reference gene set and small RNA set construction with multiple tissues from Davidia involucrata Baill.</title>
        <authorList>
            <person name="Yang H."/>
            <person name="Zhou C."/>
            <person name="Li G."/>
            <person name="Wang J."/>
            <person name="Gao P."/>
            <person name="Wang M."/>
            <person name="Wang R."/>
            <person name="Zhao Y."/>
        </authorList>
    </citation>
    <scope>NUCLEOTIDE SEQUENCE</scope>
    <source>
        <tissue evidence="2">Mixed with DoveR01_LX</tissue>
    </source>
</reference>